<evidence type="ECO:0000313" key="1">
    <source>
        <dbReference type="EMBL" id="KAF3336522.1"/>
    </source>
</evidence>
<sequence>MTDTTGADKATGGTVPFVAGSVVLSCARRFLCPSFCKLMKVDRAIASMVEQACFSFMTL</sequence>
<evidence type="ECO:0000313" key="2">
    <source>
        <dbReference type="Proteomes" id="UP000623129"/>
    </source>
</evidence>
<comment type="caution">
    <text evidence="1">The sequence shown here is derived from an EMBL/GenBank/DDBJ whole genome shotgun (WGS) entry which is preliminary data.</text>
</comment>
<name>A0A833VEJ3_9POAL</name>
<reference evidence="1" key="1">
    <citation type="submission" date="2020-01" db="EMBL/GenBank/DDBJ databases">
        <title>Genome sequence of Kobresia littledalei, the first chromosome-level genome in the family Cyperaceae.</title>
        <authorList>
            <person name="Qu G."/>
        </authorList>
    </citation>
    <scope>NUCLEOTIDE SEQUENCE</scope>
    <source>
        <strain evidence="1">C.B.Clarke</strain>
        <tissue evidence="1">Leaf</tissue>
    </source>
</reference>
<keyword evidence="2" id="KW-1185">Reference proteome</keyword>
<dbReference type="AlphaFoldDB" id="A0A833VEJ3"/>
<accession>A0A833VEJ3</accession>
<organism evidence="1 2">
    <name type="scientific">Carex littledalei</name>
    <dbReference type="NCBI Taxonomy" id="544730"/>
    <lineage>
        <taxon>Eukaryota</taxon>
        <taxon>Viridiplantae</taxon>
        <taxon>Streptophyta</taxon>
        <taxon>Embryophyta</taxon>
        <taxon>Tracheophyta</taxon>
        <taxon>Spermatophyta</taxon>
        <taxon>Magnoliopsida</taxon>
        <taxon>Liliopsida</taxon>
        <taxon>Poales</taxon>
        <taxon>Cyperaceae</taxon>
        <taxon>Cyperoideae</taxon>
        <taxon>Cariceae</taxon>
        <taxon>Carex</taxon>
        <taxon>Carex subgen. Euthyceras</taxon>
    </lineage>
</organism>
<gene>
    <name evidence="1" type="ORF">FCM35_KLT19108</name>
</gene>
<dbReference type="Proteomes" id="UP000623129">
    <property type="component" value="Unassembled WGS sequence"/>
</dbReference>
<dbReference type="EMBL" id="SWLB01000007">
    <property type="protein sequence ID" value="KAF3336522.1"/>
    <property type="molecule type" value="Genomic_DNA"/>
</dbReference>
<proteinExistence type="predicted"/>
<protein>
    <submittedName>
        <fullName evidence="1">Uncharacterized protein</fullName>
    </submittedName>
</protein>